<proteinExistence type="predicted"/>
<protein>
    <submittedName>
        <fullName evidence="9">ABC transporter permease</fullName>
    </submittedName>
</protein>
<dbReference type="InterPro" id="IPR025857">
    <property type="entry name" value="MacB_PCD"/>
</dbReference>
<comment type="subcellular location">
    <subcellularLocation>
        <location evidence="1">Cell membrane</location>
        <topology evidence="1">Multi-pass membrane protein</topology>
    </subcellularLocation>
</comment>
<name>A0A538TR50_UNCEI</name>
<dbReference type="AlphaFoldDB" id="A0A538TR50"/>
<evidence type="ECO:0000256" key="6">
    <source>
        <dbReference type="SAM" id="Phobius"/>
    </source>
</evidence>
<evidence type="ECO:0000313" key="9">
    <source>
        <dbReference type="EMBL" id="TMQ66090.1"/>
    </source>
</evidence>
<dbReference type="Pfam" id="PF02687">
    <property type="entry name" value="FtsX"/>
    <property type="match status" value="1"/>
</dbReference>
<feature type="transmembrane region" description="Helical" evidence="6">
    <location>
        <begin position="342"/>
        <end position="368"/>
    </location>
</feature>
<dbReference type="GO" id="GO:0022857">
    <property type="term" value="F:transmembrane transporter activity"/>
    <property type="evidence" value="ECO:0007669"/>
    <property type="project" value="TreeGrafter"/>
</dbReference>
<evidence type="ECO:0000313" key="10">
    <source>
        <dbReference type="Proteomes" id="UP000317691"/>
    </source>
</evidence>
<comment type="caution">
    <text evidence="9">The sequence shown here is derived from an EMBL/GenBank/DDBJ whole genome shotgun (WGS) entry which is preliminary data.</text>
</comment>
<dbReference type="InterPro" id="IPR050250">
    <property type="entry name" value="Macrolide_Exporter_MacB"/>
</dbReference>
<feature type="transmembrane region" description="Helical" evidence="6">
    <location>
        <begin position="253"/>
        <end position="278"/>
    </location>
</feature>
<evidence type="ECO:0000259" key="7">
    <source>
        <dbReference type="Pfam" id="PF02687"/>
    </source>
</evidence>
<evidence type="ECO:0000256" key="5">
    <source>
        <dbReference type="ARBA" id="ARBA00023136"/>
    </source>
</evidence>
<reference evidence="9 10" key="1">
    <citation type="journal article" date="2019" name="Nat. Microbiol.">
        <title>Mediterranean grassland soil C-N compound turnover is dependent on rainfall and depth, and is mediated by genomically divergent microorganisms.</title>
        <authorList>
            <person name="Diamond S."/>
            <person name="Andeer P.F."/>
            <person name="Li Z."/>
            <person name="Crits-Christoph A."/>
            <person name="Burstein D."/>
            <person name="Anantharaman K."/>
            <person name="Lane K.R."/>
            <person name="Thomas B.C."/>
            <person name="Pan C."/>
            <person name="Northen T.R."/>
            <person name="Banfield J.F."/>
        </authorList>
    </citation>
    <scope>NUCLEOTIDE SEQUENCE [LARGE SCALE GENOMIC DNA]</scope>
    <source>
        <strain evidence="9">WS_9</strain>
    </source>
</reference>
<dbReference type="EMBL" id="VBOZ01000010">
    <property type="protein sequence ID" value="TMQ66090.1"/>
    <property type="molecule type" value="Genomic_DNA"/>
</dbReference>
<dbReference type="GO" id="GO:0005886">
    <property type="term" value="C:plasma membrane"/>
    <property type="evidence" value="ECO:0007669"/>
    <property type="project" value="UniProtKB-SubCell"/>
</dbReference>
<evidence type="ECO:0000259" key="8">
    <source>
        <dbReference type="Pfam" id="PF12704"/>
    </source>
</evidence>
<evidence type="ECO:0000256" key="4">
    <source>
        <dbReference type="ARBA" id="ARBA00022989"/>
    </source>
</evidence>
<accession>A0A538TR50</accession>
<evidence type="ECO:0000256" key="2">
    <source>
        <dbReference type="ARBA" id="ARBA00022475"/>
    </source>
</evidence>
<feature type="domain" description="MacB-like periplasmic core" evidence="8">
    <location>
        <begin position="17"/>
        <end position="224"/>
    </location>
</feature>
<evidence type="ECO:0000256" key="1">
    <source>
        <dbReference type="ARBA" id="ARBA00004651"/>
    </source>
</evidence>
<dbReference type="Proteomes" id="UP000317691">
    <property type="component" value="Unassembled WGS sequence"/>
</dbReference>
<feature type="domain" description="ABC3 transporter permease C-terminal" evidence="7">
    <location>
        <begin position="257"/>
        <end position="377"/>
    </location>
</feature>
<keyword evidence="3 6" id="KW-0812">Transmembrane</keyword>
<dbReference type="PANTHER" id="PTHR30572">
    <property type="entry name" value="MEMBRANE COMPONENT OF TRANSPORTER-RELATED"/>
    <property type="match status" value="1"/>
</dbReference>
<gene>
    <name evidence="9" type="ORF">E6K79_03780</name>
</gene>
<keyword evidence="2" id="KW-1003">Cell membrane</keyword>
<organism evidence="9 10">
    <name type="scientific">Eiseniibacteriota bacterium</name>
    <dbReference type="NCBI Taxonomy" id="2212470"/>
    <lineage>
        <taxon>Bacteria</taxon>
        <taxon>Candidatus Eiseniibacteriota</taxon>
    </lineage>
</organism>
<evidence type="ECO:0000256" key="3">
    <source>
        <dbReference type="ARBA" id="ARBA00022692"/>
    </source>
</evidence>
<sequence length="385" mass="41317">MPIAYNLRNLAARRVSTALTALGIALVAWVFIFTLALAGGFQAALQTTGSPNNAMVIRKGSTSELMSILDRESAAAVMSQEEIARAPDDTPLAAAELMVVWNLPRKSGTTTNVVVRGVGPKSLALRPKVRLAEGRMFRPGLDEIVVGKMVAERFRNCRVGDQLKLAGRSWTVVGVIDAQGTTFDSEIWGDVELFMPVFDRPVFQSITLRLRDPSYFPALKKRLESDPRMSVEVQREDAFYAAQSGTLAGMLRMLGLFVTSIMALGAVFGALNTMYAAVGARTKEIGALLAIGFSRGSVLASFLVESVFLSLIGGLIGCVLALPVRSFTTGTMSFATFSELAFRFQVTPGMLLTGLAFSALMGLVGGFFPARKAAAMPIIESLREA</sequence>
<dbReference type="Pfam" id="PF12704">
    <property type="entry name" value="MacB_PCD"/>
    <property type="match status" value="1"/>
</dbReference>
<dbReference type="PANTHER" id="PTHR30572:SF15">
    <property type="entry name" value="ABC TRANSPORTER PERMEASE"/>
    <property type="match status" value="1"/>
</dbReference>
<keyword evidence="4 6" id="KW-1133">Transmembrane helix</keyword>
<feature type="transmembrane region" description="Helical" evidence="6">
    <location>
        <begin position="298"/>
        <end position="322"/>
    </location>
</feature>
<dbReference type="InterPro" id="IPR003838">
    <property type="entry name" value="ABC3_permease_C"/>
</dbReference>
<keyword evidence="5 6" id="KW-0472">Membrane</keyword>